<dbReference type="SUPFAM" id="SSF54928">
    <property type="entry name" value="RNA-binding domain, RBD"/>
    <property type="match status" value="1"/>
</dbReference>
<evidence type="ECO:0000256" key="4">
    <source>
        <dbReference type="ARBA" id="ARBA00022771"/>
    </source>
</evidence>
<gene>
    <name evidence="13" type="ORF">WR25_03928</name>
</gene>
<dbReference type="GO" id="GO:0005634">
    <property type="term" value="C:nucleus"/>
    <property type="evidence" value="ECO:0007669"/>
    <property type="project" value="UniProtKB-SubCell"/>
</dbReference>
<evidence type="ECO:0000259" key="11">
    <source>
        <dbReference type="PROSITE" id="PS50102"/>
    </source>
</evidence>
<dbReference type="PROSITE" id="PS50102">
    <property type="entry name" value="RRM"/>
    <property type="match status" value="1"/>
</dbReference>
<evidence type="ECO:0008006" key="15">
    <source>
        <dbReference type="Google" id="ProtNLM"/>
    </source>
</evidence>
<evidence type="ECO:0000259" key="12">
    <source>
        <dbReference type="PROSITE" id="PS50199"/>
    </source>
</evidence>
<dbReference type="InterPro" id="IPR034870">
    <property type="entry name" value="TET_fam"/>
</dbReference>
<dbReference type="GO" id="GO:0006355">
    <property type="term" value="P:regulation of DNA-templated transcription"/>
    <property type="evidence" value="ECO:0007669"/>
    <property type="project" value="InterPro"/>
</dbReference>
<dbReference type="STRING" id="2018661.A0A2A2J0K6"/>
<evidence type="ECO:0000256" key="9">
    <source>
        <dbReference type="PROSITE-ProRule" id="PRU00322"/>
    </source>
</evidence>
<dbReference type="InterPro" id="IPR012677">
    <property type="entry name" value="Nucleotide-bd_a/b_plait_sf"/>
</dbReference>
<organism evidence="13 14">
    <name type="scientific">Diploscapter pachys</name>
    <dbReference type="NCBI Taxonomy" id="2018661"/>
    <lineage>
        <taxon>Eukaryota</taxon>
        <taxon>Metazoa</taxon>
        <taxon>Ecdysozoa</taxon>
        <taxon>Nematoda</taxon>
        <taxon>Chromadorea</taxon>
        <taxon>Rhabditida</taxon>
        <taxon>Rhabditina</taxon>
        <taxon>Rhabditomorpha</taxon>
        <taxon>Rhabditoidea</taxon>
        <taxon>Rhabditidae</taxon>
        <taxon>Diploscapter</taxon>
    </lineage>
</organism>
<dbReference type="Gene3D" id="4.10.1060.10">
    <property type="entry name" value="Zinc finger, RanBP2-type"/>
    <property type="match status" value="1"/>
</dbReference>
<dbReference type="AlphaFoldDB" id="A0A2A2J0K6"/>
<keyword evidence="14" id="KW-1185">Reference proteome</keyword>
<dbReference type="Pfam" id="PF00076">
    <property type="entry name" value="RRM_1"/>
    <property type="match status" value="1"/>
</dbReference>
<dbReference type="Gene3D" id="3.30.70.330">
    <property type="match status" value="1"/>
</dbReference>
<protein>
    <recommendedName>
        <fullName evidence="15">RanBP2-type domain-containing protein</fullName>
    </recommendedName>
</protein>
<keyword evidence="6 8" id="KW-0694">RNA-binding</keyword>
<evidence type="ECO:0000256" key="7">
    <source>
        <dbReference type="ARBA" id="ARBA00023242"/>
    </source>
</evidence>
<sequence length="543" mass="54613">MAYNADYAGQQAAAAGQQAYDPSAVDPETAKAYEQAWAQYYAALGTDPNAAAAAPGGQDYYGGAQAGYDQQAYDPNAGANPYGAGSYGGADMGGGMRGGATWNEMVSFRELQRSMPSFGLDKIRSFISCGSESLKSAKMVVEAVSSKVAVAEASAEEEEEAETGRGNAAADAADLAGATTDVVDLVAAEAEAGIEVLTIMACRLGGRGPSDRGGFNQGGRGPPRDGYGNRGPMGGGGGFDDKVELKDTCFIQGIPATANEGFISDVFSTCGEIAKNDKSGQLRIKIYTDRATGEPKGECMITFTDASAAAKCIELYNGQSFPGGNQSMKITLAKFKPGDGQGGGPRGSFGGGGMGRGGGGGKSILIIGFQILPICDVDFLGFGGGGRGGPRGGGGGPRGGGANSNYEARANDWICGSCGNNNFAFRQACNQCKTPRDGGSAPAPLGGPPGSGFGGGPMRDSRGPPRGGGGGGRGGLCLGFGGGDRRGFGGGGGRGGGDRGGDRRGGGSFGGGGGGFGGPPRDRDRNGPPRGDRDRRDDRHRPY</sequence>
<dbReference type="SMART" id="SM00547">
    <property type="entry name" value="ZnF_RBZ"/>
    <property type="match status" value="1"/>
</dbReference>
<comment type="subcellular location">
    <subcellularLocation>
        <location evidence="1">Nucleus</location>
    </subcellularLocation>
</comment>
<evidence type="ECO:0000256" key="5">
    <source>
        <dbReference type="ARBA" id="ARBA00022833"/>
    </source>
</evidence>
<proteinExistence type="inferred from homology"/>
<dbReference type="InterPro" id="IPR035979">
    <property type="entry name" value="RBD_domain_sf"/>
</dbReference>
<comment type="caution">
    <text evidence="13">The sequence shown here is derived from an EMBL/GenBank/DDBJ whole genome shotgun (WGS) entry which is preliminary data.</text>
</comment>
<dbReference type="SMART" id="SM00360">
    <property type="entry name" value="RRM"/>
    <property type="match status" value="1"/>
</dbReference>
<evidence type="ECO:0000256" key="8">
    <source>
        <dbReference type="PROSITE-ProRule" id="PRU00176"/>
    </source>
</evidence>
<feature type="compositionally biased region" description="Basic and acidic residues" evidence="10">
    <location>
        <begin position="520"/>
        <end position="543"/>
    </location>
</feature>
<accession>A0A2A2J0K6</accession>
<dbReference type="InterPro" id="IPR036443">
    <property type="entry name" value="Znf_RanBP2_sf"/>
</dbReference>
<dbReference type="Proteomes" id="UP000218231">
    <property type="component" value="Unassembled WGS sequence"/>
</dbReference>
<keyword evidence="3" id="KW-0479">Metal-binding</keyword>
<dbReference type="InterPro" id="IPR000504">
    <property type="entry name" value="RRM_dom"/>
</dbReference>
<dbReference type="PROSITE" id="PS50199">
    <property type="entry name" value="ZF_RANBP2_2"/>
    <property type="match status" value="1"/>
</dbReference>
<dbReference type="GO" id="GO:0008270">
    <property type="term" value="F:zinc ion binding"/>
    <property type="evidence" value="ECO:0007669"/>
    <property type="project" value="UniProtKB-KW"/>
</dbReference>
<dbReference type="InterPro" id="IPR001876">
    <property type="entry name" value="Znf_RanBP2"/>
</dbReference>
<dbReference type="PROSITE" id="PS01358">
    <property type="entry name" value="ZF_RANBP2_1"/>
    <property type="match status" value="1"/>
</dbReference>
<evidence type="ECO:0000313" key="13">
    <source>
        <dbReference type="EMBL" id="PAV55528.1"/>
    </source>
</evidence>
<evidence type="ECO:0000256" key="2">
    <source>
        <dbReference type="ARBA" id="ARBA00008448"/>
    </source>
</evidence>
<reference evidence="13 14" key="1">
    <citation type="journal article" date="2017" name="Curr. Biol.">
        <title>Genome architecture and evolution of a unichromosomal asexual nematode.</title>
        <authorList>
            <person name="Fradin H."/>
            <person name="Zegar C."/>
            <person name="Gutwein M."/>
            <person name="Lucas J."/>
            <person name="Kovtun M."/>
            <person name="Corcoran D."/>
            <person name="Baugh L.R."/>
            <person name="Kiontke K."/>
            <person name="Gunsalus K."/>
            <person name="Fitch D.H."/>
            <person name="Piano F."/>
        </authorList>
    </citation>
    <scope>NUCLEOTIDE SEQUENCE [LARGE SCALE GENOMIC DNA]</scope>
    <source>
        <strain evidence="13">PF1309</strain>
    </source>
</reference>
<feature type="compositionally biased region" description="Gly residues" evidence="10">
    <location>
        <begin position="465"/>
        <end position="495"/>
    </location>
</feature>
<evidence type="ECO:0000256" key="10">
    <source>
        <dbReference type="SAM" id="MobiDB-lite"/>
    </source>
</evidence>
<keyword evidence="5" id="KW-0862">Zinc</keyword>
<comment type="similarity">
    <text evidence="2">Belongs to the RRM TET family.</text>
</comment>
<keyword evidence="7" id="KW-0539">Nucleus</keyword>
<dbReference type="EMBL" id="LIAE01010766">
    <property type="protein sequence ID" value="PAV55528.1"/>
    <property type="molecule type" value="Genomic_DNA"/>
</dbReference>
<feature type="region of interest" description="Disordered" evidence="10">
    <location>
        <begin position="434"/>
        <end position="543"/>
    </location>
</feature>
<dbReference type="SUPFAM" id="SSF90209">
    <property type="entry name" value="Ran binding protein zinc finger-like"/>
    <property type="match status" value="1"/>
</dbReference>
<name>A0A2A2J0K6_9BILA</name>
<evidence type="ECO:0000256" key="3">
    <source>
        <dbReference type="ARBA" id="ARBA00022723"/>
    </source>
</evidence>
<dbReference type="GO" id="GO:0003723">
    <property type="term" value="F:RNA binding"/>
    <property type="evidence" value="ECO:0007669"/>
    <property type="project" value="UniProtKB-UniRule"/>
</dbReference>
<dbReference type="PANTHER" id="PTHR23238">
    <property type="entry name" value="RNA BINDING PROTEIN"/>
    <property type="match status" value="1"/>
</dbReference>
<feature type="domain" description="RanBP2-type" evidence="12">
    <location>
        <begin position="409"/>
        <end position="438"/>
    </location>
</feature>
<evidence type="ECO:0000256" key="1">
    <source>
        <dbReference type="ARBA" id="ARBA00004123"/>
    </source>
</evidence>
<feature type="compositionally biased region" description="Gly residues" evidence="10">
    <location>
        <begin position="506"/>
        <end position="518"/>
    </location>
</feature>
<evidence type="ECO:0000256" key="6">
    <source>
        <dbReference type="ARBA" id="ARBA00022884"/>
    </source>
</evidence>
<dbReference type="Pfam" id="PF00641">
    <property type="entry name" value="Zn_ribbon_RanBP"/>
    <property type="match status" value="1"/>
</dbReference>
<feature type="domain" description="RRM" evidence="11">
    <location>
        <begin position="247"/>
        <end position="335"/>
    </location>
</feature>
<feature type="compositionally biased region" description="Gly residues" evidence="10">
    <location>
        <begin position="228"/>
        <end position="237"/>
    </location>
</feature>
<feature type="compositionally biased region" description="Gly residues" evidence="10">
    <location>
        <begin position="448"/>
        <end position="457"/>
    </location>
</feature>
<evidence type="ECO:0000313" key="14">
    <source>
        <dbReference type="Proteomes" id="UP000218231"/>
    </source>
</evidence>
<feature type="compositionally biased region" description="Basic and acidic residues" evidence="10">
    <location>
        <begin position="496"/>
        <end position="505"/>
    </location>
</feature>
<feature type="region of interest" description="Disordered" evidence="10">
    <location>
        <begin position="210"/>
        <end position="237"/>
    </location>
</feature>
<keyword evidence="4 9" id="KW-0863">Zinc-finger</keyword>
<dbReference type="OrthoDB" id="76445at2759"/>